<sequence length="407" mass="46354">MIGEHVTDVIENTRMHLIVQAGKSETADLQFLRGNLLVANRMPIIENNEIIGAIGIIVFRDLADWKSMNSHINELLTNPIFKEEWKSTEGVKYSINNLIGNSRKIEELKTRIKRVAMGDISVLIRGESGTGKEIIAHSIHQLSGRSEKTFVKVNCGSIPEHLIESELFGYEEGAFTGAKKGGKIGKFQLADGGTIFLDEIGDMPLHMQVKLLRVLQEKEYEAVGSLYPKKINVRVIAATNRPLEKLIEQKQFREDLFYRINAVQLFTPPLRDRTEDIPLLLEYLLKRSTAKIGKRVTSIHPEVLSLIEQYDWPGNIRELENVIDAGVHFSSNEEIRMTDIPEYLKNYKLKTQEKNLKEILEETEKKIIENALKRFNFDKNRAAEALGIGNSTLYDKIKKHQISGQYS</sequence>
<evidence type="ECO:0000256" key="4">
    <source>
        <dbReference type="ARBA" id="ARBA00023125"/>
    </source>
</evidence>
<dbReference type="InterPro" id="IPR009057">
    <property type="entry name" value="Homeodomain-like_sf"/>
</dbReference>
<dbReference type="Gene3D" id="1.10.8.60">
    <property type="match status" value="1"/>
</dbReference>
<dbReference type="InterPro" id="IPR002197">
    <property type="entry name" value="HTH_Fis"/>
</dbReference>
<dbReference type="GO" id="GO:0005524">
    <property type="term" value="F:ATP binding"/>
    <property type="evidence" value="ECO:0007669"/>
    <property type="project" value="UniProtKB-KW"/>
</dbReference>
<dbReference type="CDD" id="cd00009">
    <property type="entry name" value="AAA"/>
    <property type="match status" value="1"/>
</dbReference>
<protein>
    <submittedName>
        <fullName evidence="7">Transcriptional regulator</fullName>
    </submittedName>
</protein>
<dbReference type="InterPro" id="IPR025944">
    <property type="entry name" value="Sigma_54_int_dom_CS"/>
</dbReference>
<dbReference type="PATRIC" id="fig|1348973.3.peg.621"/>
<dbReference type="GO" id="GO:0043565">
    <property type="term" value="F:sequence-specific DNA binding"/>
    <property type="evidence" value="ECO:0007669"/>
    <property type="project" value="InterPro"/>
</dbReference>
<dbReference type="Gene3D" id="3.40.50.300">
    <property type="entry name" value="P-loop containing nucleotide triphosphate hydrolases"/>
    <property type="match status" value="1"/>
</dbReference>
<comment type="caution">
    <text evidence="7">The sequence shown here is derived from an EMBL/GenBank/DDBJ whole genome shotgun (WGS) entry which is preliminary data.</text>
</comment>
<keyword evidence="4" id="KW-0238">DNA-binding</keyword>
<organism evidence="7 8">
    <name type="scientific">Schinkia azotoformans MEV2011</name>
    <dbReference type="NCBI Taxonomy" id="1348973"/>
    <lineage>
        <taxon>Bacteria</taxon>
        <taxon>Bacillati</taxon>
        <taxon>Bacillota</taxon>
        <taxon>Bacilli</taxon>
        <taxon>Bacillales</taxon>
        <taxon>Bacillaceae</taxon>
        <taxon>Calidifontibacillus/Schinkia group</taxon>
        <taxon>Schinkia</taxon>
    </lineage>
</organism>
<dbReference type="PRINTS" id="PR01590">
    <property type="entry name" value="HTHFIS"/>
</dbReference>
<evidence type="ECO:0000313" key="7">
    <source>
        <dbReference type="EMBL" id="KEF39632.1"/>
    </source>
</evidence>
<dbReference type="Gene3D" id="1.10.10.60">
    <property type="entry name" value="Homeodomain-like"/>
    <property type="match status" value="1"/>
</dbReference>
<accession>A0A072NQZ4</accession>
<dbReference type="InterPro" id="IPR058031">
    <property type="entry name" value="AAA_lid_NorR"/>
</dbReference>
<dbReference type="InterPro" id="IPR003593">
    <property type="entry name" value="AAA+_ATPase"/>
</dbReference>
<dbReference type="RefSeq" id="WP_338131643.1">
    <property type="nucleotide sequence ID" value="NZ_JJRY01000002.1"/>
</dbReference>
<dbReference type="SUPFAM" id="SSF46689">
    <property type="entry name" value="Homeodomain-like"/>
    <property type="match status" value="1"/>
</dbReference>
<proteinExistence type="predicted"/>
<keyword evidence="1" id="KW-0547">Nucleotide-binding</keyword>
<dbReference type="PANTHER" id="PTHR32071">
    <property type="entry name" value="TRANSCRIPTIONAL REGULATORY PROTEIN"/>
    <property type="match status" value="1"/>
</dbReference>
<dbReference type="FunFam" id="3.40.50.300:FF:000006">
    <property type="entry name" value="DNA-binding transcriptional regulator NtrC"/>
    <property type="match status" value="1"/>
</dbReference>
<dbReference type="Pfam" id="PF02954">
    <property type="entry name" value="HTH_8"/>
    <property type="match status" value="1"/>
</dbReference>
<keyword evidence="3" id="KW-0805">Transcription regulation</keyword>
<dbReference type="PROSITE" id="PS50045">
    <property type="entry name" value="SIGMA54_INTERACT_4"/>
    <property type="match status" value="1"/>
</dbReference>
<dbReference type="PROSITE" id="PS00676">
    <property type="entry name" value="SIGMA54_INTERACT_2"/>
    <property type="match status" value="1"/>
</dbReference>
<keyword evidence="5" id="KW-0804">Transcription</keyword>
<dbReference type="Proteomes" id="UP000027936">
    <property type="component" value="Unassembled WGS sequence"/>
</dbReference>
<feature type="domain" description="Sigma-54 factor interaction" evidence="6">
    <location>
        <begin position="98"/>
        <end position="328"/>
    </location>
</feature>
<dbReference type="InterPro" id="IPR002078">
    <property type="entry name" value="Sigma_54_int"/>
</dbReference>
<evidence type="ECO:0000256" key="3">
    <source>
        <dbReference type="ARBA" id="ARBA00023015"/>
    </source>
</evidence>
<dbReference type="PANTHER" id="PTHR32071:SF57">
    <property type="entry name" value="C4-DICARBOXYLATE TRANSPORT TRANSCRIPTIONAL REGULATORY PROTEIN DCTD"/>
    <property type="match status" value="1"/>
</dbReference>
<evidence type="ECO:0000256" key="5">
    <source>
        <dbReference type="ARBA" id="ARBA00023163"/>
    </source>
</evidence>
<dbReference type="Pfam" id="PF25601">
    <property type="entry name" value="AAA_lid_14"/>
    <property type="match status" value="1"/>
</dbReference>
<dbReference type="GO" id="GO:0006355">
    <property type="term" value="P:regulation of DNA-templated transcription"/>
    <property type="evidence" value="ECO:0007669"/>
    <property type="project" value="InterPro"/>
</dbReference>
<dbReference type="AlphaFoldDB" id="A0A072NQZ4"/>
<keyword evidence="2" id="KW-0067">ATP-binding</keyword>
<reference evidence="7 8" key="1">
    <citation type="submission" date="2014-04" db="EMBL/GenBank/DDBJ databases">
        <title>Draft genome sequence of Bacillus azotoformans MEV2011, a (co-) denitrifying strain unable to grow in the presence of oxygen.</title>
        <authorList>
            <person name="Nielsen M."/>
            <person name="Schreiber L."/>
            <person name="Finster K."/>
            <person name="Schramm A."/>
        </authorList>
    </citation>
    <scope>NUCLEOTIDE SEQUENCE [LARGE SCALE GENOMIC DNA]</scope>
    <source>
        <strain evidence="7 8">MEV2011</strain>
    </source>
</reference>
<dbReference type="InterPro" id="IPR025943">
    <property type="entry name" value="Sigma_54_int_dom_ATP-bd_2"/>
</dbReference>
<dbReference type="PROSITE" id="PS00688">
    <property type="entry name" value="SIGMA54_INTERACT_3"/>
    <property type="match status" value="1"/>
</dbReference>
<dbReference type="PROSITE" id="PS00675">
    <property type="entry name" value="SIGMA54_INTERACT_1"/>
    <property type="match status" value="1"/>
</dbReference>
<evidence type="ECO:0000313" key="8">
    <source>
        <dbReference type="Proteomes" id="UP000027936"/>
    </source>
</evidence>
<name>A0A072NQZ4_SCHAZ</name>
<dbReference type="InterPro" id="IPR025662">
    <property type="entry name" value="Sigma_54_int_dom_ATP-bd_1"/>
</dbReference>
<dbReference type="EMBL" id="JJRY01000002">
    <property type="protein sequence ID" value="KEF39632.1"/>
    <property type="molecule type" value="Genomic_DNA"/>
</dbReference>
<evidence type="ECO:0000256" key="1">
    <source>
        <dbReference type="ARBA" id="ARBA00022741"/>
    </source>
</evidence>
<evidence type="ECO:0000259" key="6">
    <source>
        <dbReference type="PROSITE" id="PS50045"/>
    </source>
</evidence>
<dbReference type="SMART" id="SM00382">
    <property type="entry name" value="AAA"/>
    <property type="match status" value="1"/>
</dbReference>
<evidence type="ECO:0000256" key="2">
    <source>
        <dbReference type="ARBA" id="ARBA00022840"/>
    </source>
</evidence>
<dbReference type="InterPro" id="IPR027417">
    <property type="entry name" value="P-loop_NTPase"/>
</dbReference>
<gene>
    <name evidence="7" type="ORF">M670_00653</name>
</gene>
<dbReference type="Pfam" id="PF00158">
    <property type="entry name" value="Sigma54_activat"/>
    <property type="match status" value="1"/>
</dbReference>
<dbReference type="SUPFAM" id="SSF52540">
    <property type="entry name" value="P-loop containing nucleoside triphosphate hydrolases"/>
    <property type="match status" value="1"/>
</dbReference>